<dbReference type="SUPFAM" id="SSF49899">
    <property type="entry name" value="Concanavalin A-like lectins/glucanases"/>
    <property type="match status" value="1"/>
</dbReference>
<reference evidence="6" key="1">
    <citation type="submission" date="2016-06" db="EMBL/GenBank/DDBJ databases">
        <authorList>
            <person name="Varghese N."/>
            <person name="Submissions Spin"/>
        </authorList>
    </citation>
    <scope>NUCLEOTIDE SEQUENCE [LARGE SCALE GENOMIC DNA]</scope>
    <source>
        <strain evidence="6">DSM 44983</strain>
    </source>
</reference>
<feature type="disulfide bond" evidence="2">
    <location>
        <begin position="277"/>
        <end position="282"/>
    </location>
</feature>
<dbReference type="AlphaFoldDB" id="A0A1C5H1Y2"/>
<dbReference type="SUPFAM" id="SSF50370">
    <property type="entry name" value="Ricin B-like lectins"/>
    <property type="match status" value="1"/>
</dbReference>
<feature type="domain" description="Ricin B lectin" evidence="4">
    <location>
        <begin position="63"/>
        <end position="191"/>
    </location>
</feature>
<feature type="disulfide bond" evidence="2">
    <location>
        <begin position="217"/>
        <end position="227"/>
    </location>
</feature>
<dbReference type="InterPro" id="IPR013320">
    <property type="entry name" value="ConA-like_dom_sf"/>
</dbReference>
<accession>A0A1C5H1Y2</accession>
<dbReference type="InterPro" id="IPR038964">
    <property type="entry name" value="ABFB"/>
</dbReference>
<dbReference type="InterPro" id="IPR000772">
    <property type="entry name" value="Ricin_B_lectin"/>
</dbReference>
<dbReference type="GO" id="GO:0046556">
    <property type="term" value="F:alpha-L-arabinofuranosidase activity"/>
    <property type="evidence" value="ECO:0007669"/>
    <property type="project" value="InterPro"/>
</dbReference>
<dbReference type="Gene3D" id="2.60.120.200">
    <property type="match status" value="1"/>
</dbReference>
<gene>
    <name evidence="5" type="ORF">GA0070623_0622</name>
</gene>
<protein>
    <submittedName>
        <fullName evidence="5">Ricin-type beta-trefoil lectin domain-containing protein</fullName>
    </submittedName>
</protein>
<dbReference type="GO" id="GO:0045490">
    <property type="term" value="P:pectin catabolic process"/>
    <property type="evidence" value="ECO:0007669"/>
    <property type="project" value="TreeGrafter"/>
</dbReference>
<dbReference type="PROSITE" id="PS50231">
    <property type="entry name" value="RICIN_B_LECTIN"/>
    <property type="match status" value="1"/>
</dbReference>
<evidence type="ECO:0000259" key="4">
    <source>
        <dbReference type="SMART" id="SM00458"/>
    </source>
</evidence>
<evidence type="ECO:0000256" key="1">
    <source>
        <dbReference type="PIRSR" id="PIRSR638964-1"/>
    </source>
</evidence>
<dbReference type="Gene3D" id="2.80.10.50">
    <property type="match status" value="1"/>
</dbReference>
<dbReference type="Pfam" id="PF00652">
    <property type="entry name" value="Ricin_B_lectin"/>
    <property type="match status" value="1"/>
</dbReference>
<dbReference type="CDD" id="cd23418">
    <property type="entry name" value="beta-trefoil_Ricin_XLN-like"/>
    <property type="match status" value="1"/>
</dbReference>
<dbReference type="EMBL" id="LT607752">
    <property type="protein sequence ID" value="SCG40062.1"/>
    <property type="molecule type" value="Genomic_DNA"/>
</dbReference>
<feature type="compositionally biased region" description="Pro residues" evidence="3">
    <location>
        <begin position="193"/>
        <end position="213"/>
    </location>
</feature>
<evidence type="ECO:0000256" key="3">
    <source>
        <dbReference type="SAM" id="MobiDB-lite"/>
    </source>
</evidence>
<organism evidence="5 6">
    <name type="scientific">Micromonospora rifamycinica</name>
    <dbReference type="NCBI Taxonomy" id="291594"/>
    <lineage>
        <taxon>Bacteria</taxon>
        <taxon>Bacillati</taxon>
        <taxon>Actinomycetota</taxon>
        <taxon>Actinomycetes</taxon>
        <taxon>Micromonosporales</taxon>
        <taxon>Micromonosporaceae</taxon>
        <taxon>Micromonospora</taxon>
    </lineage>
</organism>
<keyword evidence="2" id="KW-1015">Disulfide bond</keyword>
<feature type="region of interest" description="Disordered" evidence="3">
    <location>
        <begin position="185"/>
        <end position="214"/>
    </location>
</feature>
<keyword evidence="6" id="KW-1185">Reference proteome</keyword>
<dbReference type="GO" id="GO:0030246">
    <property type="term" value="F:carbohydrate binding"/>
    <property type="evidence" value="ECO:0007669"/>
    <property type="project" value="UniProtKB-KW"/>
</dbReference>
<sequence>MRTPSPTGPGQVRDPLPRPRRLHRLTMLVGALAGVLVVAGATPGITAPVAGAAASVLAAIEPGQSTRIVGTASGRCLDVPNASTTNGTQTQLWDCQGGSGQTWTWTTNRQLTVYGTKCLDASGRGTTAGTAAIIWDCNGQTNQQWNVNANGTIVGVQSGLCLDANGNGTANGTKILLWNCNGQTNQQWTSPTTTPPPTTPPTPTPTTTPPPAGSLPCDIYAAGGTPCVAAHSTTRALYAAYAGNLYQVRRSSDNTTRNIGLTGTGGTANAATQDSFCTGTTCVVTVVFDQSGRGNDLWYQGSSVVPGSPQSRPAVATSESLTVGGAKAYSLYINPGNSYWRDGHLTGVPTGAAPEGMYMVTSGTHVNNGCCFDYGNSETTRKADAAGAMDAINFSTQCWFGGCSGSGPWVQADLEWGLFPGGSSSWNPNQRAFPHKFVTATLKNNGTSRFAIKGSNAQSGSLYTLYDGSLPPGYSPMKKQGAIILGSGGDCCKPDGGANLSAGTFYEGAMVAGYPSDATENAVQANVTAAGYR</sequence>
<dbReference type="InterPro" id="IPR035992">
    <property type="entry name" value="Ricin_B-like_lectins"/>
</dbReference>
<feature type="active site" description="Proton donor" evidence="1">
    <location>
        <position position="490"/>
    </location>
</feature>
<dbReference type="Proteomes" id="UP000198226">
    <property type="component" value="Chromosome I"/>
</dbReference>
<dbReference type="GO" id="GO:0031221">
    <property type="term" value="P:arabinan metabolic process"/>
    <property type="evidence" value="ECO:0007669"/>
    <property type="project" value="InterPro"/>
</dbReference>
<dbReference type="Pfam" id="PF09206">
    <property type="entry name" value="ArabFuran-catal"/>
    <property type="match status" value="1"/>
</dbReference>
<feature type="active site" description="Nucleophile" evidence="1">
    <location>
        <position position="415"/>
    </location>
</feature>
<dbReference type="RefSeq" id="WP_197700041.1">
    <property type="nucleotide sequence ID" value="NZ_LT607752.1"/>
</dbReference>
<proteinExistence type="predicted"/>
<evidence type="ECO:0000313" key="6">
    <source>
        <dbReference type="Proteomes" id="UP000198226"/>
    </source>
</evidence>
<evidence type="ECO:0000313" key="5">
    <source>
        <dbReference type="EMBL" id="SCG40062.1"/>
    </source>
</evidence>
<evidence type="ECO:0000256" key="2">
    <source>
        <dbReference type="PIRSR" id="PIRSR638964-3"/>
    </source>
</evidence>
<dbReference type="SMART" id="SM00458">
    <property type="entry name" value="RICIN"/>
    <property type="match status" value="1"/>
</dbReference>
<dbReference type="PANTHER" id="PTHR39447:SF2">
    <property type="entry name" value="ALPHA-L-ARABINOFURANOSIDASE B"/>
    <property type="match status" value="1"/>
</dbReference>
<feature type="disulfide bond" evidence="2">
    <location>
        <begin position="370"/>
        <end position="371"/>
    </location>
</feature>
<dbReference type="InterPro" id="IPR015289">
    <property type="entry name" value="A-L-arabinofuranosidase_B_cat"/>
</dbReference>
<dbReference type="GO" id="GO:0019566">
    <property type="term" value="P:arabinose metabolic process"/>
    <property type="evidence" value="ECO:0007669"/>
    <property type="project" value="InterPro"/>
</dbReference>
<name>A0A1C5H1Y2_9ACTN</name>
<dbReference type="PANTHER" id="PTHR39447">
    <property type="entry name" value="ALPHA-L-ARABINOFURANOSIDASE B"/>
    <property type="match status" value="1"/>
</dbReference>
<keyword evidence="5" id="KW-0430">Lectin</keyword>